<evidence type="ECO:0000313" key="4">
    <source>
        <dbReference type="EMBL" id="ACL67028.1"/>
    </source>
</evidence>
<dbReference type="InterPro" id="IPR051199">
    <property type="entry name" value="LPS_LOS_Heptosyltrfase"/>
</dbReference>
<dbReference type="GO" id="GO:0008713">
    <property type="term" value="F:ADP-heptose-lipopolysaccharide heptosyltransferase activity"/>
    <property type="evidence" value="ECO:0007669"/>
    <property type="project" value="TreeGrafter"/>
</dbReference>
<keyword evidence="1" id="KW-0328">Glycosyltransferase</keyword>
<evidence type="ECO:0000256" key="3">
    <source>
        <dbReference type="SAM" id="MobiDB-lite"/>
    </source>
</evidence>
<keyword evidence="2 4" id="KW-0808">Transferase</keyword>
<dbReference type="HOGENOM" id="CLU_057057_0_0_7"/>
<dbReference type="Gene3D" id="3.40.50.2000">
    <property type="entry name" value="Glycogen Phosphorylase B"/>
    <property type="match status" value="2"/>
</dbReference>
<dbReference type="AlphaFoldDB" id="B8J6Q6"/>
<dbReference type="KEGG" id="acp:A2cp1_3702"/>
<organism evidence="4 5">
    <name type="scientific">Anaeromyxobacter dehalogenans (strain ATCC BAA-258 / DSM 21875 / 2CP-1)</name>
    <dbReference type="NCBI Taxonomy" id="455488"/>
    <lineage>
        <taxon>Bacteria</taxon>
        <taxon>Pseudomonadati</taxon>
        <taxon>Myxococcota</taxon>
        <taxon>Myxococcia</taxon>
        <taxon>Myxococcales</taxon>
        <taxon>Cystobacterineae</taxon>
        <taxon>Anaeromyxobacteraceae</taxon>
        <taxon>Anaeromyxobacter</taxon>
    </lineage>
</organism>
<dbReference type="InterPro" id="IPR002201">
    <property type="entry name" value="Glyco_trans_9"/>
</dbReference>
<protein>
    <submittedName>
        <fullName evidence="4">Glycosyl transferase family 9</fullName>
    </submittedName>
</protein>
<gene>
    <name evidence="4" type="ordered locus">A2cp1_3702</name>
</gene>
<sequence>MYHPRPVPDPVIAPSPSPVPPPPPAPPRGFFARLRKQREDARRQAQVGGGRQRGPVGDLFRALGRGLALGLANLVLPRPRAPVPAPATIRRLLVIRVDERVGNQLLTTPLLRALKLGLPRTELHLLAPKQGLLVASPHVDRFHLWQKRDAFRAPLRQLGQLRALRRERFDVVLEAGHWSAWSLTASILARLLGGRRAIVGHDRGEAARFLSHPVPHDPASVAEVPAKLELLAPLGLPARGLELETGLGRDLAAADAALAAAGISGPFALLNPGARLADRRWPAESYAAVARGLSERGLRVLVVWGPGEEGLAAAIVEGSGARLAPPTDLDRLAGLMRRARLVVSNNSGPMHLAVAVGAPTVGVFFRGDSARWGHAIPAFAAAEVRSDAEAPAVLAACDRVLSLDARRG</sequence>
<evidence type="ECO:0000256" key="2">
    <source>
        <dbReference type="ARBA" id="ARBA00022679"/>
    </source>
</evidence>
<dbReference type="Proteomes" id="UP000007089">
    <property type="component" value="Chromosome"/>
</dbReference>
<dbReference type="Pfam" id="PF01075">
    <property type="entry name" value="Glyco_transf_9"/>
    <property type="match status" value="1"/>
</dbReference>
<keyword evidence="5" id="KW-1185">Reference proteome</keyword>
<dbReference type="EMBL" id="CP001359">
    <property type="protein sequence ID" value="ACL67028.1"/>
    <property type="molecule type" value="Genomic_DNA"/>
</dbReference>
<evidence type="ECO:0000256" key="1">
    <source>
        <dbReference type="ARBA" id="ARBA00022676"/>
    </source>
</evidence>
<evidence type="ECO:0000313" key="5">
    <source>
        <dbReference type="Proteomes" id="UP000007089"/>
    </source>
</evidence>
<dbReference type="GO" id="GO:0005829">
    <property type="term" value="C:cytosol"/>
    <property type="evidence" value="ECO:0007669"/>
    <property type="project" value="TreeGrafter"/>
</dbReference>
<dbReference type="CDD" id="cd03789">
    <property type="entry name" value="GT9_LPS_heptosyltransferase"/>
    <property type="match status" value="1"/>
</dbReference>
<feature type="region of interest" description="Disordered" evidence="3">
    <location>
        <begin position="1"/>
        <end position="30"/>
    </location>
</feature>
<name>B8J6Q6_ANAD2</name>
<dbReference type="PANTHER" id="PTHR30160">
    <property type="entry name" value="TETRAACYLDISACCHARIDE 4'-KINASE-RELATED"/>
    <property type="match status" value="1"/>
</dbReference>
<reference evidence="4" key="1">
    <citation type="submission" date="2009-01" db="EMBL/GenBank/DDBJ databases">
        <title>Complete sequence of Anaeromyxobacter dehalogenans 2CP-1.</title>
        <authorList>
            <consortium name="US DOE Joint Genome Institute"/>
            <person name="Lucas S."/>
            <person name="Copeland A."/>
            <person name="Lapidus A."/>
            <person name="Glavina del Rio T."/>
            <person name="Dalin E."/>
            <person name="Tice H."/>
            <person name="Bruce D."/>
            <person name="Goodwin L."/>
            <person name="Pitluck S."/>
            <person name="Saunders E."/>
            <person name="Brettin T."/>
            <person name="Detter J.C."/>
            <person name="Han C."/>
            <person name="Larimer F."/>
            <person name="Land M."/>
            <person name="Hauser L."/>
            <person name="Kyrpides N."/>
            <person name="Ovchinnikova G."/>
            <person name="Beliaev A.S."/>
            <person name="Richardson P."/>
        </authorList>
    </citation>
    <scope>NUCLEOTIDE SEQUENCE</scope>
    <source>
        <strain evidence="4">2CP-1</strain>
    </source>
</reference>
<dbReference type="GO" id="GO:0009244">
    <property type="term" value="P:lipopolysaccharide core region biosynthetic process"/>
    <property type="evidence" value="ECO:0007669"/>
    <property type="project" value="TreeGrafter"/>
</dbReference>
<feature type="compositionally biased region" description="Pro residues" evidence="3">
    <location>
        <begin position="1"/>
        <end position="27"/>
    </location>
</feature>
<dbReference type="CAZy" id="GT9">
    <property type="family name" value="Glycosyltransferase Family 9"/>
</dbReference>
<dbReference type="SUPFAM" id="SSF53756">
    <property type="entry name" value="UDP-Glycosyltransferase/glycogen phosphorylase"/>
    <property type="match status" value="1"/>
</dbReference>
<proteinExistence type="predicted"/>
<accession>B8J6Q6</accession>